<organism evidence="1">
    <name type="scientific">Trypanosoma vivax (strain Y486)</name>
    <dbReference type="NCBI Taxonomy" id="1055687"/>
    <lineage>
        <taxon>Eukaryota</taxon>
        <taxon>Discoba</taxon>
        <taxon>Euglenozoa</taxon>
        <taxon>Kinetoplastea</taxon>
        <taxon>Metakinetoplastina</taxon>
        <taxon>Trypanosomatida</taxon>
        <taxon>Trypanosomatidae</taxon>
        <taxon>Trypanosoma</taxon>
        <taxon>Duttonella</taxon>
    </lineage>
</organism>
<dbReference type="VEuPathDB" id="TriTrypDB:TvY486_1005810"/>
<accession>G0U6M6</accession>
<protein>
    <submittedName>
        <fullName evidence="1">Uncharacterized protein</fullName>
    </submittedName>
</protein>
<reference evidence="1" key="1">
    <citation type="journal article" date="2012" name="Proc. Natl. Acad. Sci. U.S.A.">
        <title>Antigenic diversity is generated by distinct evolutionary mechanisms in African trypanosome species.</title>
        <authorList>
            <person name="Jackson A.P."/>
            <person name="Berry A."/>
            <person name="Aslett M."/>
            <person name="Allison H.C."/>
            <person name="Burton P."/>
            <person name="Vavrova-Anderson J."/>
            <person name="Brown R."/>
            <person name="Browne H."/>
            <person name="Corton N."/>
            <person name="Hauser H."/>
            <person name="Gamble J."/>
            <person name="Gilderthorp R."/>
            <person name="Marcello L."/>
            <person name="McQuillan J."/>
            <person name="Otto T.D."/>
            <person name="Quail M.A."/>
            <person name="Sanders M.J."/>
            <person name="van Tonder A."/>
            <person name="Ginger M.L."/>
            <person name="Field M.C."/>
            <person name="Barry J.D."/>
            <person name="Hertz-Fowler C."/>
            <person name="Berriman M."/>
        </authorList>
    </citation>
    <scope>NUCLEOTIDE SEQUENCE</scope>
    <source>
        <strain evidence="1">Y486</strain>
    </source>
</reference>
<gene>
    <name evidence="1" type="ORF">TVY486_1005810</name>
</gene>
<evidence type="ECO:0000313" key="1">
    <source>
        <dbReference type="EMBL" id="CCC51530.1"/>
    </source>
</evidence>
<dbReference type="EMBL" id="HE573026">
    <property type="protein sequence ID" value="CCC51530.1"/>
    <property type="molecule type" value="Genomic_DNA"/>
</dbReference>
<sequence>MSSQHVLTAQSSGVQKNTLLHRMSGLQAGTVYNVDSDRLPDSSVCDLPLTSEFIPQPSFKPAMAFPRNYSAVATESRQPQTQESSSIGASHFSRGAALYDPMSSGVKIEEGSGLHEDFFVRGERMREYSATLDGHSNVEVTQKMSLHSTDETIATGEVAPRVTPRPRLWAGDGEAAKPRAGVSLASQAAGCFADVAKSCVSDSAGQGQSVVETKALASGGAFTCKRVPVRQLPETEPPPGAAGFFSYSKSITPRGTEAGTLGSRFRSAVTSDPSLSNRARLDANNHIAALRYQRSSSSGVGMSHSNITQYDSWRNRILWLTRMQRGSPRRSSSYSFVRAPSRRVTPEAVAQHFPHSIVNGCEQEDLIRFVDAYNTPSRRQGYEASDPQSVTAGLRQSCEGVYHPLSVTSMPYHNGVPSAAYRLLDPVEKRNNGTLACASLSQLEECQKRLERQRLIINLERKCRSRRHVEK</sequence>
<proteinExistence type="predicted"/>
<name>G0U6M6_TRYVY</name>
<dbReference type="AlphaFoldDB" id="G0U6M6"/>